<feature type="compositionally biased region" description="Polar residues" evidence="1">
    <location>
        <begin position="1"/>
        <end position="13"/>
    </location>
</feature>
<dbReference type="Proteomes" id="UP000249526">
    <property type="component" value="Unassembled WGS sequence"/>
</dbReference>
<dbReference type="GeneID" id="37158315"/>
<dbReference type="AlphaFoldDB" id="A0A8G1VPC6"/>
<evidence type="ECO:0000313" key="3">
    <source>
        <dbReference type="Proteomes" id="UP000249526"/>
    </source>
</evidence>
<gene>
    <name evidence="2" type="ORF">BO85DRAFT_248519</name>
</gene>
<feature type="compositionally biased region" description="Basic and acidic residues" evidence="1">
    <location>
        <begin position="23"/>
        <end position="34"/>
    </location>
</feature>
<reference evidence="2 3" key="1">
    <citation type="submission" date="2018-02" db="EMBL/GenBank/DDBJ databases">
        <title>The genomes of Aspergillus section Nigri reveals drivers in fungal speciation.</title>
        <authorList>
            <consortium name="DOE Joint Genome Institute"/>
            <person name="Vesth T.C."/>
            <person name="Nybo J."/>
            <person name="Theobald S."/>
            <person name="Brandl J."/>
            <person name="Frisvad J.C."/>
            <person name="Nielsen K.F."/>
            <person name="Lyhne E.K."/>
            <person name="Kogle M.E."/>
            <person name="Kuo A."/>
            <person name="Riley R."/>
            <person name="Clum A."/>
            <person name="Nolan M."/>
            <person name="Lipzen A."/>
            <person name="Salamov A."/>
            <person name="Henrissat B."/>
            <person name="Wiebenga A."/>
            <person name="De vries R.P."/>
            <person name="Grigoriev I.V."/>
            <person name="Mortensen U.H."/>
            <person name="Andersen M.R."/>
            <person name="Baker S.E."/>
        </authorList>
    </citation>
    <scope>NUCLEOTIDE SEQUENCE [LARGE SCALE GENOMIC DNA]</scope>
    <source>
        <strain evidence="2 3">CBS 112811</strain>
    </source>
</reference>
<keyword evidence="3" id="KW-1185">Reference proteome</keyword>
<dbReference type="PROSITE" id="PS50096">
    <property type="entry name" value="IQ"/>
    <property type="match status" value="1"/>
</dbReference>
<dbReference type="Pfam" id="PF00612">
    <property type="entry name" value="IQ"/>
    <property type="match status" value="1"/>
</dbReference>
<dbReference type="RefSeq" id="XP_025517627.1">
    <property type="nucleotide sequence ID" value="XM_025654913.1"/>
</dbReference>
<protein>
    <submittedName>
        <fullName evidence="2">Uncharacterized protein</fullName>
    </submittedName>
</protein>
<sequence length="92" mass="10274">MASAVEPSSNSGSVDPATAAARHVPDHDVTEKRARAAQTIQRTYRGYRTRRELHGLDLSASTSRWKDVGFFRTPAVSMNHAKCCCLCRWNRP</sequence>
<dbReference type="EMBL" id="KZ825058">
    <property type="protein sequence ID" value="RAH59705.1"/>
    <property type="molecule type" value="Genomic_DNA"/>
</dbReference>
<evidence type="ECO:0000256" key="1">
    <source>
        <dbReference type="SAM" id="MobiDB-lite"/>
    </source>
</evidence>
<organism evidence="2 3">
    <name type="scientific">Aspergillus piperis CBS 112811</name>
    <dbReference type="NCBI Taxonomy" id="1448313"/>
    <lineage>
        <taxon>Eukaryota</taxon>
        <taxon>Fungi</taxon>
        <taxon>Dikarya</taxon>
        <taxon>Ascomycota</taxon>
        <taxon>Pezizomycotina</taxon>
        <taxon>Eurotiomycetes</taxon>
        <taxon>Eurotiomycetidae</taxon>
        <taxon>Eurotiales</taxon>
        <taxon>Aspergillaceae</taxon>
        <taxon>Aspergillus</taxon>
        <taxon>Aspergillus subgen. Circumdati</taxon>
    </lineage>
</organism>
<accession>A0A8G1VPC6</accession>
<feature type="region of interest" description="Disordered" evidence="1">
    <location>
        <begin position="1"/>
        <end position="34"/>
    </location>
</feature>
<dbReference type="Gene3D" id="1.20.5.190">
    <property type="match status" value="1"/>
</dbReference>
<dbReference type="InterPro" id="IPR000048">
    <property type="entry name" value="IQ_motif_EF-hand-BS"/>
</dbReference>
<proteinExistence type="predicted"/>
<evidence type="ECO:0000313" key="2">
    <source>
        <dbReference type="EMBL" id="RAH59705.1"/>
    </source>
</evidence>
<name>A0A8G1VPC6_9EURO</name>